<evidence type="ECO:0000313" key="3">
    <source>
        <dbReference type="Proteomes" id="UP000177821"/>
    </source>
</evidence>
<organism evidence="2 3">
    <name type="scientific">Candidatus Woykebacteria bacterium RIFCSPHIGHO2_02_FULL_43_16b</name>
    <dbReference type="NCBI Taxonomy" id="1802601"/>
    <lineage>
        <taxon>Bacteria</taxon>
        <taxon>Candidatus Woykeibacteriota</taxon>
    </lineage>
</organism>
<dbReference type="InterPro" id="IPR038726">
    <property type="entry name" value="PDDEXK_AddAB-type"/>
</dbReference>
<dbReference type="AlphaFoldDB" id="A0A1G1WQJ9"/>
<dbReference type="Proteomes" id="UP000177821">
    <property type="component" value="Unassembled WGS sequence"/>
</dbReference>
<comment type="caution">
    <text evidence="2">The sequence shown here is derived from an EMBL/GenBank/DDBJ whole genome shotgun (WGS) entry which is preliminary data.</text>
</comment>
<protein>
    <recommendedName>
        <fullName evidence="1">PD-(D/E)XK endonuclease-like domain-containing protein</fullName>
    </recommendedName>
</protein>
<gene>
    <name evidence="2" type="ORF">A3J50_03010</name>
</gene>
<dbReference type="Gene3D" id="3.90.320.10">
    <property type="match status" value="1"/>
</dbReference>
<evidence type="ECO:0000313" key="2">
    <source>
        <dbReference type="EMBL" id="OGY30026.1"/>
    </source>
</evidence>
<evidence type="ECO:0000259" key="1">
    <source>
        <dbReference type="Pfam" id="PF12705"/>
    </source>
</evidence>
<accession>A0A1G1WQJ9</accession>
<reference evidence="2 3" key="1">
    <citation type="journal article" date="2016" name="Nat. Commun.">
        <title>Thousands of microbial genomes shed light on interconnected biogeochemical processes in an aquifer system.</title>
        <authorList>
            <person name="Anantharaman K."/>
            <person name="Brown C.T."/>
            <person name="Hug L.A."/>
            <person name="Sharon I."/>
            <person name="Castelle C.J."/>
            <person name="Probst A.J."/>
            <person name="Thomas B.C."/>
            <person name="Singh A."/>
            <person name="Wilkins M.J."/>
            <person name="Karaoz U."/>
            <person name="Brodie E.L."/>
            <person name="Williams K.H."/>
            <person name="Hubbard S.S."/>
            <person name="Banfield J.F."/>
        </authorList>
    </citation>
    <scope>NUCLEOTIDE SEQUENCE [LARGE SCALE GENOMIC DNA]</scope>
</reference>
<proteinExistence type="predicted"/>
<dbReference type="InterPro" id="IPR011604">
    <property type="entry name" value="PDDEXK-like_dom_sf"/>
</dbReference>
<name>A0A1G1WQJ9_9BACT</name>
<feature type="domain" description="PD-(D/E)XK endonuclease-like" evidence="1">
    <location>
        <begin position="6"/>
        <end position="241"/>
    </location>
</feature>
<dbReference type="EMBL" id="MHCX01000010">
    <property type="protein sequence ID" value="OGY30026.1"/>
    <property type="molecule type" value="Genomic_DNA"/>
</dbReference>
<dbReference type="Pfam" id="PF12705">
    <property type="entry name" value="PDDEXK_1"/>
    <property type="match status" value="1"/>
</dbReference>
<sequence>MSETYISYSAISDFLRCPGLYRWKYQYRNPKTNCKVEISNPGLILGIIFEVVRKRLSSVTAEQRTLDFALRELDRFFELWLAAFGFNNQEEEEMIRSRGRALLTRFFSKPKYILGENLGGFIKIPYKKSPSIFLCGATDWVEDNGDGTLAIIDFKTGIHEEKANSLQLPIYKYLVEQKFGKPVSKTFYWYLDKDPDPREVYCNSYESDLELVFSHGDSLIKSVENNNFICRESPDWCNDCQKFVQISTGRAKLLYTEMSNSLYPQPKKEYYKIESISS</sequence>